<dbReference type="InterPro" id="IPR009003">
    <property type="entry name" value="Peptidase_S1_PA"/>
</dbReference>
<feature type="domain" description="PDZ" evidence="7">
    <location>
        <begin position="326"/>
        <end position="415"/>
    </location>
</feature>
<organism evidence="8 9">
    <name type="scientific">Ureibacillus sinduriensis BLB-1 = JCM 15800</name>
    <dbReference type="NCBI Taxonomy" id="1384057"/>
    <lineage>
        <taxon>Bacteria</taxon>
        <taxon>Bacillati</taxon>
        <taxon>Bacillota</taxon>
        <taxon>Bacilli</taxon>
        <taxon>Bacillales</taxon>
        <taxon>Caryophanaceae</taxon>
        <taxon>Ureibacillus</taxon>
    </lineage>
</organism>
<dbReference type="PRINTS" id="PR00834">
    <property type="entry name" value="PROTEASES2C"/>
</dbReference>
<gene>
    <name evidence="8" type="ORF">CD33_11950</name>
</gene>
<evidence type="ECO:0000256" key="1">
    <source>
        <dbReference type="ARBA" id="ARBA00010541"/>
    </source>
</evidence>
<feature type="region of interest" description="Disordered" evidence="5">
    <location>
        <begin position="1"/>
        <end position="45"/>
    </location>
</feature>
<dbReference type="SUPFAM" id="SSF50156">
    <property type="entry name" value="PDZ domain-like"/>
    <property type="match status" value="1"/>
</dbReference>
<dbReference type="PANTHER" id="PTHR43343">
    <property type="entry name" value="PEPTIDASE S12"/>
    <property type="match status" value="1"/>
</dbReference>
<dbReference type="SMART" id="SM00228">
    <property type="entry name" value="PDZ"/>
    <property type="match status" value="1"/>
</dbReference>
<dbReference type="Gene3D" id="2.30.42.10">
    <property type="match status" value="1"/>
</dbReference>
<keyword evidence="3" id="KW-0378">Hydrolase</keyword>
<sequence length="430" mass="46100">MSYYNEDEINNKQEQNEHVNSYSPLQERLRREQEEENKRRSKKGNGNKAGYFFSGLAGVIIGALLIWLLVPSLSNQLPSSSHSTNSNNGTASTVTQTATEVTTDITTAVESVSEAVVGITNMQEVSDFWNQQATTAEAGSGSGVIYKVDNDLAYVITNYHVVEGAKQLEVTLADGTKEEAKLVGSDIWTDLAVVSISAENVKTVAKFGDSEVLKQGETVIAIGNPLGLDFYGSVTTGVISGTDRSVPVDLNADGTEDWEVEVLQTDAAINPGNSGGALINIAGELVGINSMKIAQDTIEGLGFSIPINTVIPIIEELESNGEVKRPTMGIGLLDLTDVPAFYQQQQLRLPEEVTTGVVVSEVVAGSAAGNAGVEQYDVIVEMGGKKVENAIDLRQYLYNETDIGETITIKVYRQGKLVELKLTLTEGTTV</sequence>
<keyword evidence="9" id="KW-1185">Reference proteome</keyword>
<reference evidence="8 9" key="1">
    <citation type="submission" date="2014-02" db="EMBL/GenBank/DDBJ databases">
        <title>Draft genome sequence of Lysinibacillus sinduriensis JCM 15800.</title>
        <authorList>
            <person name="Zhang F."/>
            <person name="Wang G."/>
            <person name="Zhang L."/>
        </authorList>
    </citation>
    <scope>NUCLEOTIDE SEQUENCE [LARGE SCALE GENOMIC DNA]</scope>
    <source>
        <strain evidence="8 9">JCM 15800</strain>
    </source>
</reference>
<dbReference type="AlphaFoldDB" id="A0A0A3HSM5"/>
<keyword evidence="4" id="KW-0720">Serine protease</keyword>
<evidence type="ECO:0000256" key="4">
    <source>
        <dbReference type="ARBA" id="ARBA00022825"/>
    </source>
</evidence>
<accession>A0A0A3HSM5</accession>
<dbReference type="Pfam" id="PF13180">
    <property type="entry name" value="PDZ_2"/>
    <property type="match status" value="1"/>
</dbReference>
<dbReference type="InterPro" id="IPR001478">
    <property type="entry name" value="PDZ"/>
</dbReference>
<dbReference type="EMBL" id="JPVO01000051">
    <property type="protein sequence ID" value="KGR75424.1"/>
    <property type="molecule type" value="Genomic_DNA"/>
</dbReference>
<dbReference type="RefSeq" id="WP_036200929.1">
    <property type="nucleotide sequence ID" value="NZ_AVCY01000005.1"/>
</dbReference>
<keyword evidence="6" id="KW-0812">Transmembrane</keyword>
<dbReference type="SUPFAM" id="SSF50494">
    <property type="entry name" value="Trypsin-like serine proteases"/>
    <property type="match status" value="1"/>
</dbReference>
<dbReference type="Gene3D" id="2.40.10.10">
    <property type="entry name" value="Trypsin-like serine proteases"/>
    <property type="match status" value="2"/>
</dbReference>
<evidence type="ECO:0000256" key="5">
    <source>
        <dbReference type="SAM" id="MobiDB-lite"/>
    </source>
</evidence>
<dbReference type="InterPro" id="IPR051201">
    <property type="entry name" value="Chloro_Bact_Ser_Proteases"/>
</dbReference>
<comment type="similarity">
    <text evidence="1">Belongs to the peptidase S1C family.</text>
</comment>
<dbReference type="CDD" id="cd06781">
    <property type="entry name" value="cpPDZ_BsHtra-like"/>
    <property type="match status" value="1"/>
</dbReference>
<dbReference type="GO" id="GO:0006508">
    <property type="term" value="P:proteolysis"/>
    <property type="evidence" value="ECO:0007669"/>
    <property type="project" value="UniProtKB-KW"/>
</dbReference>
<dbReference type="InterPro" id="IPR036034">
    <property type="entry name" value="PDZ_sf"/>
</dbReference>
<evidence type="ECO:0000256" key="3">
    <source>
        <dbReference type="ARBA" id="ARBA00022801"/>
    </source>
</evidence>
<evidence type="ECO:0000256" key="2">
    <source>
        <dbReference type="ARBA" id="ARBA00022670"/>
    </source>
</evidence>
<protein>
    <submittedName>
        <fullName evidence="8">2-alkenal reductase</fullName>
    </submittedName>
</protein>
<dbReference type="InterPro" id="IPR043504">
    <property type="entry name" value="Peptidase_S1_PA_chymotrypsin"/>
</dbReference>
<keyword evidence="6" id="KW-0472">Membrane</keyword>
<dbReference type="MEROPS" id="S01.364"/>
<evidence type="ECO:0000259" key="7">
    <source>
        <dbReference type="SMART" id="SM00228"/>
    </source>
</evidence>
<dbReference type="Pfam" id="PF13365">
    <property type="entry name" value="Trypsin_2"/>
    <property type="match status" value="1"/>
</dbReference>
<dbReference type="PANTHER" id="PTHR43343:SF3">
    <property type="entry name" value="PROTEASE DO-LIKE 8, CHLOROPLASTIC"/>
    <property type="match status" value="1"/>
</dbReference>
<dbReference type="eggNOG" id="COG0265">
    <property type="taxonomic scope" value="Bacteria"/>
</dbReference>
<dbReference type="Proteomes" id="UP000030408">
    <property type="component" value="Unassembled WGS sequence"/>
</dbReference>
<name>A0A0A3HSM5_9BACL</name>
<comment type="caution">
    <text evidence="8">The sequence shown here is derived from an EMBL/GenBank/DDBJ whole genome shotgun (WGS) entry which is preliminary data.</text>
</comment>
<feature type="transmembrane region" description="Helical" evidence="6">
    <location>
        <begin position="49"/>
        <end position="70"/>
    </location>
</feature>
<evidence type="ECO:0000313" key="8">
    <source>
        <dbReference type="EMBL" id="KGR75424.1"/>
    </source>
</evidence>
<evidence type="ECO:0000313" key="9">
    <source>
        <dbReference type="Proteomes" id="UP000030408"/>
    </source>
</evidence>
<dbReference type="GO" id="GO:0004252">
    <property type="term" value="F:serine-type endopeptidase activity"/>
    <property type="evidence" value="ECO:0007669"/>
    <property type="project" value="InterPro"/>
</dbReference>
<dbReference type="InterPro" id="IPR001940">
    <property type="entry name" value="Peptidase_S1C"/>
</dbReference>
<keyword evidence="2" id="KW-0645">Protease</keyword>
<evidence type="ECO:0000256" key="6">
    <source>
        <dbReference type="SAM" id="Phobius"/>
    </source>
</evidence>
<dbReference type="STRING" id="1384057.CD33_11950"/>
<proteinExistence type="inferred from homology"/>
<keyword evidence="6" id="KW-1133">Transmembrane helix</keyword>
<feature type="compositionally biased region" description="Basic and acidic residues" evidence="5">
    <location>
        <begin position="27"/>
        <end position="38"/>
    </location>
</feature>
<dbReference type="OrthoDB" id="9758917at2"/>